<sequence>MHLFALVAATSLSTVPLVTFDGAPGTTFKFVELNDPVMGGQSTGTWNVTKGEFGTMKGEVVDVPSLSAPGFIKTCADGKFADASSAAGGMLVLTVRSRTPDYRGYRVSFASGTASGAYACSGGGSIPFSRGCFKSSFVVMPSAAYEFFDVEIPFANFTDLWSPATGEPTSTCTQDASACATAKVLASITRFELWAEGAKGAVDIDLMRVTAKPADARVSLLGLRSGYSARPPARYDTCSAAIQDGLKFGISGRTEPTLPFVDMDETLAEQVCCDVRALPYAEPQFLYDAPDIALFDKLPTDSSPTTFYDSVCGLPLFTAPRGRTFADFQADTAEHGWPSFRPEELIAANVITNETTGFVTSKCGTHLGSYLPDEKGARWCIDLSCIAGHAAA</sequence>
<dbReference type="SUPFAM" id="SSF51316">
    <property type="entry name" value="Mss4-like"/>
    <property type="match status" value="1"/>
</dbReference>
<dbReference type="EMBL" id="JWZX01002577">
    <property type="protein sequence ID" value="KOO28374.1"/>
    <property type="molecule type" value="Genomic_DNA"/>
</dbReference>
<dbReference type="AlphaFoldDB" id="A0A0M0JP52"/>
<accession>A0A0M0JP52</accession>
<dbReference type="OrthoDB" id="406022at2759"/>
<comment type="caution">
    <text evidence="2">The sequence shown here is derived from an EMBL/GenBank/DDBJ whole genome shotgun (WGS) entry which is preliminary data.</text>
</comment>
<reference evidence="3" key="1">
    <citation type="journal article" date="2015" name="PLoS Genet.">
        <title>Genome Sequence and Transcriptome Analyses of Chrysochromulina tobin: Metabolic Tools for Enhanced Algal Fitness in the Prominent Order Prymnesiales (Haptophyceae).</title>
        <authorList>
            <person name="Hovde B.T."/>
            <person name="Deodato C.R."/>
            <person name="Hunsperger H.M."/>
            <person name="Ryken S.A."/>
            <person name="Yost W."/>
            <person name="Jha R.K."/>
            <person name="Patterson J."/>
            <person name="Monnat R.J. Jr."/>
            <person name="Barlow S.B."/>
            <person name="Starkenburg S.R."/>
            <person name="Cattolico R.A."/>
        </authorList>
    </citation>
    <scope>NUCLEOTIDE SEQUENCE</scope>
    <source>
        <strain evidence="3">CCMP291</strain>
    </source>
</reference>
<evidence type="ECO:0000313" key="3">
    <source>
        <dbReference type="Proteomes" id="UP000037460"/>
    </source>
</evidence>
<organism evidence="2 3">
    <name type="scientific">Chrysochromulina tobinii</name>
    <dbReference type="NCBI Taxonomy" id="1460289"/>
    <lineage>
        <taxon>Eukaryota</taxon>
        <taxon>Haptista</taxon>
        <taxon>Haptophyta</taxon>
        <taxon>Prymnesiophyceae</taxon>
        <taxon>Prymnesiales</taxon>
        <taxon>Chrysochromulinaceae</taxon>
        <taxon>Chrysochromulina</taxon>
    </lineage>
</organism>
<dbReference type="Proteomes" id="UP000037460">
    <property type="component" value="Unassembled WGS sequence"/>
</dbReference>
<dbReference type="Gene3D" id="2.170.150.20">
    <property type="entry name" value="Peptide methionine sulfoxide reductase"/>
    <property type="match status" value="1"/>
</dbReference>
<gene>
    <name evidence="2" type="ORF">Ctob_007726</name>
</gene>
<feature type="signal peptide" evidence="1">
    <location>
        <begin position="1"/>
        <end position="20"/>
    </location>
</feature>
<proteinExistence type="predicted"/>
<evidence type="ECO:0000256" key="1">
    <source>
        <dbReference type="SAM" id="SignalP"/>
    </source>
</evidence>
<name>A0A0M0JP52_9EUKA</name>
<keyword evidence="3" id="KW-1185">Reference proteome</keyword>
<protein>
    <submittedName>
        <fullName evidence="2">Uncharacterized protein</fullName>
    </submittedName>
</protein>
<feature type="chain" id="PRO_5005602087" evidence="1">
    <location>
        <begin position="21"/>
        <end position="392"/>
    </location>
</feature>
<evidence type="ECO:0000313" key="2">
    <source>
        <dbReference type="EMBL" id="KOO28374.1"/>
    </source>
</evidence>
<keyword evidence="1" id="KW-0732">Signal</keyword>
<dbReference type="InterPro" id="IPR011057">
    <property type="entry name" value="Mss4-like_sf"/>
</dbReference>